<protein>
    <submittedName>
        <fullName evidence="2">Uncharacterized protein</fullName>
    </submittedName>
</protein>
<organism evidence="2 3">
    <name type="scientific">Streptococcus intermedius</name>
    <dbReference type="NCBI Taxonomy" id="1338"/>
    <lineage>
        <taxon>Bacteria</taxon>
        <taxon>Bacillati</taxon>
        <taxon>Bacillota</taxon>
        <taxon>Bacilli</taxon>
        <taxon>Lactobacillales</taxon>
        <taxon>Streptococcaceae</taxon>
        <taxon>Streptococcus</taxon>
        <taxon>Streptococcus anginosus group</taxon>
    </lineage>
</organism>
<feature type="transmembrane region" description="Helical" evidence="1">
    <location>
        <begin position="12"/>
        <end position="34"/>
    </location>
</feature>
<gene>
    <name evidence="2" type="ORF">SITYG_11980</name>
</gene>
<dbReference type="EMBL" id="AP014880">
    <property type="protein sequence ID" value="BAW17177.1"/>
    <property type="molecule type" value="Genomic_DNA"/>
</dbReference>
<keyword evidence="1" id="KW-0812">Transmembrane</keyword>
<name>A0AAD1FJR8_STRIT</name>
<accession>A0AAD1FJR8</accession>
<evidence type="ECO:0000256" key="1">
    <source>
        <dbReference type="SAM" id="Phobius"/>
    </source>
</evidence>
<proteinExistence type="predicted"/>
<dbReference type="AlphaFoldDB" id="A0AAD1FJR8"/>
<evidence type="ECO:0000313" key="2">
    <source>
        <dbReference type="EMBL" id="BAW17177.1"/>
    </source>
</evidence>
<dbReference type="Proteomes" id="UP000217792">
    <property type="component" value="Chromosome"/>
</dbReference>
<reference evidence="2 3" key="1">
    <citation type="journal article" date="2017" name="Infect. Immun.">
        <title>Characterization of the Pathogenicity of Streptococcus intermedius TYG1620 Isolated from a Human Brain Abscess Based on the Complete Genome Sequence with Transcriptome Analysis and Transposon Mutagenesis in a Murine Subcutaneous Abscess Model.</title>
        <authorList>
            <person name="Hasegawa N."/>
            <person name="Sekizuka T."/>
            <person name="Sugi Y."/>
            <person name="Kawakami N."/>
            <person name="Ogasawara Y."/>
            <person name="Kato K."/>
            <person name="Yamashita A."/>
            <person name="Takeuchi F."/>
            <person name="Kuroda M."/>
        </authorList>
    </citation>
    <scope>NUCLEOTIDE SEQUENCE [LARGE SCALE GENOMIC DNA]</scope>
    <source>
        <strain evidence="2 3">TYG1620</strain>
    </source>
</reference>
<keyword evidence="1" id="KW-0472">Membrane</keyword>
<keyword evidence="1" id="KW-1133">Transmembrane helix</keyword>
<evidence type="ECO:0000313" key="3">
    <source>
        <dbReference type="Proteomes" id="UP000217792"/>
    </source>
</evidence>
<sequence length="39" mass="4542">MNFTGKALKDEVANYFSVLESSNPFCFIFVFQLLKCLNY</sequence>